<proteinExistence type="predicted"/>
<dbReference type="Proteomes" id="UP001196413">
    <property type="component" value="Unassembled WGS sequence"/>
</dbReference>
<reference evidence="1" key="1">
    <citation type="submission" date="2021-06" db="EMBL/GenBank/DDBJ databases">
        <title>Parelaphostrongylus tenuis whole genome reference sequence.</title>
        <authorList>
            <person name="Garwood T.J."/>
            <person name="Larsen P.A."/>
            <person name="Fountain-Jones N.M."/>
            <person name="Garbe J.R."/>
            <person name="Macchietto M.G."/>
            <person name="Kania S.A."/>
            <person name="Gerhold R.W."/>
            <person name="Richards J.E."/>
            <person name="Wolf T.M."/>
        </authorList>
    </citation>
    <scope>NUCLEOTIDE SEQUENCE</scope>
    <source>
        <strain evidence="1">MNPRO001-30</strain>
        <tissue evidence="1">Meninges</tissue>
    </source>
</reference>
<protein>
    <submittedName>
        <fullName evidence="1">Uncharacterized protein</fullName>
    </submittedName>
</protein>
<sequence>MLIESPVRDIRTGEHPKVIETVTTAALYEEMPYNLQYDEKRYEPVPSVPTESPVSEVPLEDYQAVTENVSTVALYEEMPYDLEYVEKRYEPEPPMLAESPDAETARRKTPVENYPAVTEGVTRVAVSKEEPDRIGYFEKRDEAESRYLRRALLGRFNMKCLQQYLKHPRMAGNYLM</sequence>
<comment type="caution">
    <text evidence="1">The sequence shown here is derived from an EMBL/GenBank/DDBJ whole genome shotgun (WGS) entry which is preliminary data.</text>
</comment>
<evidence type="ECO:0000313" key="1">
    <source>
        <dbReference type="EMBL" id="KAJ1362333.1"/>
    </source>
</evidence>
<evidence type="ECO:0000313" key="2">
    <source>
        <dbReference type="Proteomes" id="UP001196413"/>
    </source>
</evidence>
<name>A0AAD5MT84_PARTN</name>
<dbReference type="EMBL" id="JAHQIW010004423">
    <property type="protein sequence ID" value="KAJ1362333.1"/>
    <property type="molecule type" value="Genomic_DNA"/>
</dbReference>
<gene>
    <name evidence="1" type="ORF">KIN20_021856</name>
</gene>
<dbReference type="AlphaFoldDB" id="A0AAD5MT84"/>
<organism evidence="1 2">
    <name type="scientific">Parelaphostrongylus tenuis</name>
    <name type="common">Meningeal worm</name>
    <dbReference type="NCBI Taxonomy" id="148309"/>
    <lineage>
        <taxon>Eukaryota</taxon>
        <taxon>Metazoa</taxon>
        <taxon>Ecdysozoa</taxon>
        <taxon>Nematoda</taxon>
        <taxon>Chromadorea</taxon>
        <taxon>Rhabditida</taxon>
        <taxon>Rhabditina</taxon>
        <taxon>Rhabditomorpha</taxon>
        <taxon>Strongyloidea</taxon>
        <taxon>Metastrongylidae</taxon>
        <taxon>Parelaphostrongylus</taxon>
    </lineage>
</organism>
<accession>A0AAD5MT84</accession>
<keyword evidence="2" id="KW-1185">Reference proteome</keyword>